<accession>A0A3N4NGD5</accession>
<dbReference type="OrthoDB" id="363355at2"/>
<keyword evidence="1" id="KW-0175">Coiled coil</keyword>
<dbReference type="InterPro" id="IPR013491">
    <property type="entry name" value="Tape_meas_N"/>
</dbReference>
<evidence type="ECO:0000259" key="3">
    <source>
        <dbReference type="Pfam" id="PF20155"/>
    </source>
</evidence>
<organism evidence="4 5">
    <name type="scientific">Neisseria weixii</name>
    <dbReference type="NCBI Taxonomy" id="1853276"/>
    <lineage>
        <taxon>Bacteria</taxon>
        <taxon>Pseudomonadati</taxon>
        <taxon>Pseudomonadota</taxon>
        <taxon>Betaproteobacteria</taxon>
        <taxon>Neisseriales</taxon>
        <taxon>Neisseriaceae</taxon>
        <taxon>Neisseria</taxon>
    </lineage>
</organism>
<dbReference type="AlphaFoldDB" id="A0A3N4NGD5"/>
<evidence type="ECO:0000313" key="5">
    <source>
        <dbReference type="Proteomes" id="UP000272412"/>
    </source>
</evidence>
<dbReference type="RefSeq" id="WP_123803634.1">
    <property type="nucleotide sequence ID" value="NZ_RPFL01000002.1"/>
</dbReference>
<feature type="coiled-coil region" evidence="1">
    <location>
        <begin position="472"/>
        <end position="534"/>
    </location>
</feature>
<evidence type="ECO:0000256" key="1">
    <source>
        <dbReference type="SAM" id="Coils"/>
    </source>
</evidence>
<comment type="caution">
    <text evidence="4">The sequence shown here is derived from an EMBL/GenBank/DDBJ whole genome shotgun (WGS) entry which is preliminary data.</text>
</comment>
<feature type="domain" description="Bacteriophage tail tape measure C-terminal" evidence="2">
    <location>
        <begin position="1023"/>
        <end position="1096"/>
    </location>
</feature>
<gene>
    <name evidence="4" type="ORF">EGK74_01850</name>
</gene>
<dbReference type="Pfam" id="PF20155">
    <property type="entry name" value="TMP_3"/>
    <property type="match status" value="1"/>
</dbReference>
<dbReference type="NCBIfam" id="TIGR02675">
    <property type="entry name" value="tape_meas_nterm"/>
    <property type="match status" value="1"/>
</dbReference>
<evidence type="ECO:0000313" key="4">
    <source>
        <dbReference type="EMBL" id="RPD90519.1"/>
    </source>
</evidence>
<dbReference type="SUPFAM" id="SSF53955">
    <property type="entry name" value="Lysozyme-like"/>
    <property type="match status" value="1"/>
</dbReference>
<reference evidence="4 5" key="1">
    <citation type="submission" date="2018-11" db="EMBL/GenBank/DDBJ databases">
        <title>Neisseria weixii sp. nov. isolated from the rectal contents of plateau pika (Ochotona cruzoniae).</title>
        <authorList>
            <person name="Zhang G."/>
        </authorList>
    </citation>
    <scope>NUCLEOTIDE SEQUENCE [LARGE SCALE GENOMIC DNA]</scope>
    <source>
        <strain evidence="4 5">10009</strain>
    </source>
</reference>
<dbReference type="Proteomes" id="UP000272412">
    <property type="component" value="Unassembled WGS sequence"/>
</dbReference>
<dbReference type="InterPro" id="IPR023346">
    <property type="entry name" value="Lysozyme-like_dom_sf"/>
</dbReference>
<sequence>MAAGSILIDLILKTGAFETDTKRAEQRWKSFASEIKGGAAVIGGVMTTAFASGKMVAAMDEYSQMASRIRNATESAQEYTLVQQRLQKSTETTYRKLSEAGEGFLAFSTPMKALGRSTAEILDLTDSLAFSFTANAARADQAQSAQDALAKAMSKGKVDVDAWMSILAAADNVAGQIAQTMGVTEAEVRKLGASGKLGVNELMDGLIAARDENEKLAQSMSASLQDGLTTLNNSLTVYVGKVNEAYGLTDKAAQSMAFLGKHIDTAAITAAALASVYAGRLISAQAAFVVSKYQEVSASIAAAKAKTAETAATNALSAAQTRAAAAGKMALGVFGGPLGLIVSAASMASSYLILKGAADDVTDSIGLQSQSVAELAAEYQKLDDAQRFLKAEEIRKQLDVITDSISDAMDDLETVLIDTGSLGLKQARVGRELWDEFQQGVLDSTSLLKEMQAAGIFSDAQIRSAISAATEVEKYRQKQADANKVLRLATDESYRMAEAAKKGGDGAKSMADRLQEVSEAAAKARSEMEKFNQSVVTDTAIAGGKLSLLRKGLSENVAQKAAEFAVKTGSFLEGPETQAYIKQLQVLEGINNQAEKFTDNLKRQNKELSAQAKLGLQNSGLSKNQQKVVKLAMAAGEDPAKWLAKYEIESASGKNLYNKKPGTAGHQSAAIGHWQIMPEYFKDYGVNRATAMDLEASFHAVRRHHARHRRGLEKVIGRSLTAGEEYLGHQQGWGGAKALLSNPSANVVDALAKAYKSRTRAKNAVLENGGRLDMSAGEFARKWIDKANIKQQKYAAILKKAGIGAGGETDRQIVSDGLEEQQQAMERINSEYAQYIDNAHKQIALIGIARNEAKLQKEVELGMYADMSTAQVQEMANAAKALDLAQDKADLLKVIAESDRDFSDQKFELALIGKTADEIARLTLARQWDMQIAEAKKEGRSAPYIEGLENEKKIAEERRKSIEGAAAYKKLVNEITGLDALQEYNENIGMISRAWQEGLISVEQYKLAVLDLGVPDALKNPDDWQGGLLRGLEEQVYGAASLYDQMASFGSSTFDQMGDALANFVATGKMDFRDLTVSILQDLAKMLVKMAIVNAMKAALGGYLDGGVVGGGTGVGMDALFYNGGMVGYASGGEVFGLRGSFGGYTGAGGKYEPAGIVHRGEVVFSQRDVARHGGIEAVERLRLKGYATGGAVGVGIGGGVGGGTGVGSMQVSITINNDGTTESDSQADTELGKKLAEALPSMIEQWHIKNVARPGGAYYKG</sequence>
<name>A0A3N4NGD5_9NEIS</name>
<keyword evidence="5" id="KW-1185">Reference proteome</keyword>
<dbReference type="Pfam" id="PF09718">
    <property type="entry name" value="Tape_meas_lam_C"/>
    <property type="match status" value="1"/>
</dbReference>
<dbReference type="EMBL" id="RPFL01000002">
    <property type="protein sequence ID" value="RPD90519.1"/>
    <property type="molecule type" value="Genomic_DNA"/>
</dbReference>
<proteinExistence type="predicted"/>
<dbReference type="InterPro" id="IPR006431">
    <property type="entry name" value="Phage_tape_meas_C"/>
</dbReference>
<feature type="domain" description="Tape measure protein N-terminal" evidence="3">
    <location>
        <begin position="54"/>
        <end position="244"/>
    </location>
</feature>
<dbReference type="Gene3D" id="1.10.530.10">
    <property type="match status" value="1"/>
</dbReference>
<protein>
    <submittedName>
        <fullName evidence="4">Uncharacterized protein</fullName>
    </submittedName>
</protein>
<evidence type="ECO:0000259" key="2">
    <source>
        <dbReference type="Pfam" id="PF09718"/>
    </source>
</evidence>